<reference evidence="1 2" key="1">
    <citation type="submission" date="2015-10" db="EMBL/GenBank/DDBJ databases">
        <title>Complete genome sequence of hyperthermophilic archaeon Pyrodictium delaneyi Su06.</title>
        <authorList>
            <person name="Jung J.-H."/>
            <person name="Lin J."/>
            <person name="Holden J.F."/>
            <person name="Park C.-S."/>
        </authorList>
    </citation>
    <scope>NUCLEOTIDE SEQUENCE [LARGE SCALE GENOMIC DNA]</scope>
    <source>
        <strain evidence="1 2">Su06</strain>
    </source>
</reference>
<dbReference type="EMBL" id="CP013011">
    <property type="protein sequence ID" value="ALL01713.1"/>
    <property type="molecule type" value="Genomic_DNA"/>
</dbReference>
<organism evidence="1 2">
    <name type="scientific">Pyrodictium delaneyi</name>
    <dbReference type="NCBI Taxonomy" id="1273541"/>
    <lineage>
        <taxon>Archaea</taxon>
        <taxon>Thermoproteota</taxon>
        <taxon>Thermoprotei</taxon>
        <taxon>Desulfurococcales</taxon>
        <taxon>Pyrodictiaceae</taxon>
        <taxon>Pyrodictium</taxon>
    </lineage>
</organism>
<protein>
    <submittedName>
        <fullName evidence="1">Uncharacterized protein</fullName>
    </submittedName>
</protein>
<dbReference type="AlphaFoldDB" id="A0A0N7JDB3"/>
<proteinExistence type="predicted"/>
<dbReference type="Proteomes" id="UP000058613">
    <property type="component" value="Chromosome"/>
</dbReference>
<dbReference type="KEGG" id="pdl:Pyrde_1670"/>
<evidence type="ECO:0000313" key="2">
    <source>
        <dbReference type="Proteomes" id="UP000058613"/>
    </source>
</evidence>
<sequence>MSNCIDSRCSAGAATMSSNTAVDCTTLVRDFIRELSRYVKRDIEQGSIQLSLTDIVRLAIEFTETHGGCDTPRGQAYLVFLFGQMDSLNKIVFDKAMEAMSAHLEKVPEEVYATLSIIMTRYAMHEINLVDNVASLLRTGLELGGEPLERLLGMVEPILFAAVARFLAVAELVSNTPSSELQRTVASIEQVISHYMYEEGRALTAIKFYMDMILSGTPQLIVGDSDDGKEATEDNSGHT</sequence>
<name>A0A0N7JDB3_9CREN</name>
<gene>
    <name evidence="1" type="ORF">Pyrde_1670</name>
</gene>
<accession>A0A0N7JDB3</accession>
<dbReference type="STRING" id="1273541.Pyrde_1670"/>
<evidence type="ECO:0000313" key="1">
    <source>
        <dbReference type="EMBL" id="ALL01713.1"/>
    </source>
</evidence>